<organism evidence="7">
    <name type="scientific">hydrothermal vent metagenome</name>
    <dbReference type="NCBI Taxonomy" id="652676"/>
    <lineage>
        <taxon>unclassified sequences</taxon>
        <taxon>metagenomes</taxon>
        <taxon>ecological metagenomes</taxon>
    </lineage>
</organism>
<evidence type="ECO:0000256" key="3">
    <source>
        <dbReference type="ARBA" id="ARBA00022630"/>
    </source>
</evidence>
<dbReference type="SUPFAM" id="SSF54862">
    <property type="entry name" value="4Fe-4S ferredoxins"/>
    <property type="match status" value="1"/>
</dbReference>
<comment type="similarity">
    <text evidence="2">Belongs to the nitroreductase family.</text>
</comment>
<evidence type="ECO:0000256" key="4">
    <source>
        <dbReference type="ARBA" id="ARBA00022643"/>
    </source>
</evidence>
<dbReference type="Pfam" id="PF14697">
    <property type="entry name" value="Fer4_21"/>
    <property type="match status" value="1"/>
</dbReference>
<gene>
    <name evidence="7" type="ORF">MNBD_DELTA03-1036</name>
</gene>
<evidence type="ECO:0000313" key="7">
    <source>
        <dbReference type="EMBL" id="VAW41413.1"/>
    </source>
</evidence>
<name>A0A3B0VMA9_9ZZZZ</name>
<evidence type="ECO:0000256" key="2">
    <source>
        <dbReference type="ARBA" id="ARBA00007118"/>
    </source>
</evidence>
<dbReference type="PROSITE" id="PS51379">
    <property type="entry name" value="4FE4S_FER_2"/>
    <property type="match status" value="2"/>
</dbReference>
<dbReference type="AlphaFoldDB" id="A0A3B0VMA9"/>
<reference evidence="7" key="1">
    <citation type="submission" date="2018-06" db="EMBL/GenBank/DDBJ databases">
        <authorList>
            <person name="Zhirakovskaya E."/>
        </authorList>
    </citation>
    <scope>NUCLEOTIDE SEQUENCE</scope>
</reference>
<dbReference type="PROSITE" id="PS00198">
    <property type="entry name" value="4FE4S_FER_1"/>
    <property type="match status" value="2"/>
</dbReference>
<dbReference type="PANTHER" id="PTHR43673:SF2">
    <property type="entry name" value="NITROREDUCTASE"/>
    <property type="match status" value="1"/>
</dbReference>
<accession>A0A3B0VMA9</accession>
<dbReference type="Gene3D" id="3.40.109.10">
    <property type="entry name" value="NADH Oxidase"/>
    <property type="match status" value="1"/>
</dbReference>
<feature type="domain" description="4Fe-4S ferredoxin-type" evidence="6">
    <location>
        <begin position="35"/>
        <end position="65"/>
    </location>
</feature>
<dbReference type="Gene3D" id="3.30.70.20">
    <property type="match status" value="1"/>
</dbReference>
<evidence type="ECO:0000256" key="1">
    <source>
        <dbReference type="ARBA" id="ARBA00001917"/>
    </source>
</evidence>
<dbReference type="GO" id="GO:0016491">
    <property type="term" value="F:oxidoreductase activity"/>
    <property type="evidence" value="ECO:0007669"/>
    <property type="project" value="UniProtKB-KW"/>
</dbReference>
<protein>
    <submittedName>
        <fullName evidence="7">Ferredoxin</fullName>
    </submittedName>
</protein>
<proteinExistence type="inferred from homology"/>
<keyword evidence="4" id="KW-0288">FMN</keyword>
<feature type="domain" description="4Fe-4S ferredoxin-type" evidence="6">
    <location>
        <begin position="4"/>
        <end position="33"/>
    </location>
</feature>
<dbReference type="EMBL" id="UOEX01000384">
    <property type="protein sequence ID" value="VAW41413.1"/>
    <property type="molecule type" value="Genomic_DNA"/>
</dbReference>
<dbReference type="PANTHER" id="PTHR43673">
    <property type="entry name" value="NAD(P)H NITROREDUCTASE YDGI-RELATED"/>
    <property type="match status" value="1"/>
</dbReference>
<comment type="cofactor">
    <cofactor evidence="1">
        <name>FMN</name>
        <dbReference type="ChEBI" id="CHEBI:58210"/>
    </cofactor>
</comment>
<keyword evidence="5" id="KW-0560">Oxidoreductase</keyword>
<evidence type="ECO:0000259" key="6">
    <source>
        <dbReference type="PROSITE" id="PS51379"/>
    </source>
</evidence>
<sequence>MTELNFKVDEELCIGCGECVSDCPLLVLTMVDDQPRVAATRGQMCINCQHCLMVCPVGAISISGAAPADCLALKGMLPEADKMEALIRGRRSIRRYQDENLDPALLRRLLESAWQAPTGMNARQVLFTVVDDKTVMARLRAEVMARLAELVTAGRLPEGHSESFSGFVKQWQEKGIDIIFRGAPHLLIASAPQNCPCPEPDCLIALSYFELLAQSMGVGTVWDGMATRTLNEFMPEFKEKLGIPADHRFGYAMAFGKPAVKYYRTGSMRTAAINRVAF</sequence>
<dbReference type="InterPro" id="IPR017896">
    <property type="entry name" value="4Fe4S_Fe-S-bd"/>
</dbReference>
<dbReference type="InterPro" id="IPR000415">
    <property type="entry name" value="Nitroreductase-like"/>
</dbReference>
<keyword evidence="3" id="KW-0285">Flavoprotein</keyword>
<dbReference type="InterPro" id="IPR017900">
    <property type="entry name" value="4Fe4S_Fe_S_CS"/>
</dbReference>
<dbReference type="SUPFAM" id="SSF55469">
    <property type="entry name" value="FMN-dependent nitroreductase-like"/>
    <property type="match status" value="1"/>
</dbReference>
<dbReference type="CDD" id="cd02143">
    <property type="entry name" value="nitroreductase_FeS-like"/>
    <property type="match status" value="1"/>
</dbReference>
<dbReference type="InterPro" id="IPR029479">
    <property type="entry name" value="Nitroreductase"/>
</dbReference>
<dbReference type="Pfam" id="PF00881">
    <property type="entry name" value="Nitroreductase"/>
    <property type="match status" value="1"/>
</dbReference>
<evidence type="ECO:0000256" key="5">
    <source>
        <dbReference type="ARBA" id="ARBA00023002"/>
    </source>
</evidence>